<name>A0A437RBZ7_9BURK</name>
<dbReference type="RefSeq" id="WP_128229864.1">
    <property type="nucleotide sequence ID" value="NZ_SACR01000005.1"/>
</dbReference>
<keyword evidence="1" id="KW-0812">Transmembrane</keyword>
<dbReference type="AlphaFoldDB" id="A0A437RBZ7"/>
<comment type="caution">
    <text evidence="2">The sequence shown here is derived from an EMBL/GenBank/DDBJ whole genome shotgun (WGS) entry which is preliminary data.</text>
</comment>
<evidence type="ECO:0000313" key="2">
    <source>
        <dbReference type="EMBL" id="RVU44316.1"/>
    </source>
</evidence>
<evidence type="ECO:0000313" key="3">
    <source>
        <dbReference type="Proteomes" id="UP000285575"/>
    </source>
</evidence>
<sequence>MKAIRVVAVGLLAAAVIMSQLSVDFFREWMASAPINSFVLAMKAISPEAFSGTGMGATAVIVLAFASAGLGLFLSAVLYSPLDDLLAGLLRGRLVVRSADPTSSSETCTPARAAG</sequence>
<dbReference type="EMBL" id="SACR01000005">
    <property type="protein sequence ID" value="RVU44316.1"/>
    <property type="molecule type" value="Genomic_DNA"/>
</dbReference>
<dbReference type="Proteomes" id="UP000285575">
    <property type="component" value="Unassembled WGS sequence"/>
</dbReference>
<proteinExistence type="predicted"/>
<protein>
    <submittedName>
        <fullName evidence="2">Uncharacterized protein</fullName>
    </submittedName>
</protein>
<evidence type="ECO:0000256" key="1">
    <source>
        <dbReference type="SAM" id="Phobius"/>
    </source>
</evidence>
<feature type="transmembrane region" description="Helical" evidence="1">
    <location>
        <begin position="57"/>
        <end position="79"/>
    </location>
</feature>
<accession>A0A437RBZ7</accession>
<gene>
    <name evidence="2" type="ORF">EOE66_16685</name>
</gene>
<keyword evidence="3" id="KW-1185">Reference proteome</keyword>
<keyword evidence="1" id="KW-1133">Transmembrane helix</keyword>
<keyword evidence="1" id="KW-0472">Membrane</keyword>
<reference evidence="2 3" key="1">
    <citation type="submission" date="2019-01" db="EMBL/GenBank/DDBJ databases">
        <authorList>
            <person name="Chen W.-M."/>
        </authorList>
    </citation>
    <scope>NUCLEOTIDE SEQUENCE [LARGE SCALE GENOMIC DNA]</scope>
    <source>
        <strain evidence="2 3">KYPY4</strain>
    </source>
</reference>
<organism evidence="2 3">
    <name type="scientific">Rubrivivax rivuli</name>
    <dbReference type="NCBI Taxonomy" id="1862385"/>
    <lineage>
        <taxon>Bacteria</taxon>
        <taxon>Pseudomonadati</taxon>
        <taxon>Pseudomonadota</taxon>
        <taxon>Betaproteobacteria</taxon>
        <taxon>Burkholderiales</taxon>
        <taxon>Sphaerotilaceae</taxon>
        <taxon>Rubrivivax</taxon>
    </lineage>
</organism>